<organism evidence="1 2">
    <name type="scientific">Daphnia magna</name>
    <dbReference type="NCBI Taxonomy" id="35525"/>
    <lineage>
        <taxon>Eukaryota</taxon>
        <taxon>Metazoa</taxon>
        <taxon>Ecdysozoa</taxon>
        <taxon>Arthropoda</taxon>
        <taxon>Crustacea</taxon>
        <taxon>Branchiopoda</taxon>
        <taxon>Diplostraca</taxon>
        <taxon>Cladocera</taxon>
        <taxon>Anomopoda</taxon>
        <taxon>Daphniidae</taxon>
        <taxon>Daphnia</taxon>
    </lineage>
</organism>
<keyword evidence="2" id="KW-1185">Reference proteome</keyword>
<dbReference type="Proteomes" id="UP001234178">
    <property type="component" value="Unassembled WGS sequence"/>
</dbReference>
<evidence type="ECO:0000313" key="2">
    <source>
        <dbReference type="Proteomes" id="UP001234178"/>
    </source>
</evidence>
<reference evidence="1 2" key="1">
    <citation type="journal article" date="2023" name="Nucleic Acids Res.">
        <title>The hologenome of Daphnia magna reveals possible DNA methylation and microbiome-mediated evolution of the host genome.</title>
        <authorList>
            <person name="Chaturvedi A."/>
            <person name="Li X."/>
            <person name="Dhandapani V."/>
            <person name="Marshall H."/>
            <person name="Kissane S."/>
            <person name="Cuenca-Cambronero M."/>
            <person name="Asole G."/>
            <person name="Calvet F."/>
            <person name="Ruiz-Romero M."/>
            <person name="Marangio P."/>
            <person name="Guigo R."/>
            <person name="Rago D."/>
            <person name="Mirbahai L."/>
            <person name="Eastwood N."/>
            <person name="Colbourne J.K."/>
            <person name="Zhou J."/>
            <person name="Mallon E."/>
            <person name="Orsini L."/>
        </authorList>
    </citation>
    <scope>NUCLEOTIDE SEQUENCE [LARGE SCALE GENOMIC DNA]</scope>
    <source>
        <strain evidence="1">LRV0_1</strain>
    </source>
</reference>
<gene>
    <name evidence="1" type="ORF">OUZ56_006030</name>
</gene>
<dbReference type="EMBL" id="JAOYFB010000001">
    <property type="protein sequence ID" value="KAK4004290.1"/>
    <property type="molecule type" value="Genomic_DNA"/>
</dbReference>
<comment type="caution">
    <text evidence="1">The sequence shown here is derived from an EMBL/GenBank/DDBJ whole genome shotgun (WGS) entry which is preliminary data.</text>
</comment>
<protein>
    <submittedName>
        <fullName evidence="1">Uncharacterized protein</fullName>
    </submittedName>
</protein>
<proteinExistence type="predicted"/>
<sequence>MSIEEVFSHGSSTKGRVKSLVQFRVREQFRGTDTSLFVTLDVRSVRLSSRLKVLEKDLDEDAELEDESESELELELDLRERFDLLCLAMLAMLEQKKI</sequence>
<evidence type="ECO:0000313" key="1">
    <source>
        <dbReference type="EMBL" id="KAK4004290.1"/>
    </source>
</evidence>
<accession>A0ABQ9YUG9</accession>
<name>A0ABQ9YUG9_9CRUS</name>